<dbReference type="RefSeq" id="WP_062144941.1">
    <property type="nucleotide sequence ID" value="NZ_CP013002.1"/>
</dbReference>
<dbReference type="Proteomes" id="UP000056905">
    <property type="component" value="Chromosome"/>
</dbReference>
<dbReference type="EMBL" id="CP013002">
    <property type="protein sequence ID" value="ALL12702.1"/>
    <property type="molecule type" value="Genomic_DNA"/>
</dbReference>
<dbReference type="CDD" id="cd06558">
    <property type="entry name" value="crotonase-like"/>
    <property type="match status" value="1"/>
</dbReference>
<dbReference type="STRING" id="69395.AQ619_04655"/>
<dbReference type="eggNOG" id="COG1024">
    <property type="taxonomic scope" value="Bacteria"/>
</dbReference>
<organism evidence="3 4">
    <name type="scientific">Caulobacter henricii</name>
    <dbReference type="NCBI Taxonomy" id="69395"/>
    <lineage>
        <taxon>Bacteria</taxon>
        <taxon>Pseudomonadati</taxon>
        <taxon>Pseudomonadota</taxon>
        <taxon>Alphaproteobacteria</taxon>
        <taxon>Caulobacterales</taxon>
        <taxon>Caulobacteraceae</taxon>
        <taxon>Caulobacter</taxon>
    </lineage>
</organism>
<dbReference type="GO" id="GO:0004300">
    <property type="term" value="F:enoyl-CoA hydratase activity"/>
    <property type="evidence" value="ECO:0007669"/>
    <property type="project" value="UniProtKB-EC"/>
</dbReference>
<evidence type="ECO:0000313" key="3">
    <source>
        <dbReference type="EMBL" id="ALL12702.1"/>
    </source>
</evidence>
<evidence type="ECO:0000313" key="4">
    <source>
        <dbReference type="Proteomes" id="UP000056905"/>
    </source>
</evidence>
<dbReference type="PANTHER" id="PTHR11941:SF54">
    <property type="entry name" value="ENOYL-COA HYDRATASE, MITOCHONDRIAL"/>
    <property type="match status" value="1"/>
</dbReference>
<dbReference type="InterPro" id="IPR014748">
    <property type="entry name" value="Enoyl-CoA_hydra_C"/>
</dbReference>
<evidence type="ECO:0000256" key="2">
    <source>
        <dbReference type="ARBA" id="ARBA00023239"/>
    </source>
</evidence>
<evidence type="ECO:0000256" key="1">
    <source>
        <dbReference type="ARBA" id="ARBA00005254"/>
    </source>
</evidence>
<dbReference type="Gene3D" id="3.90.226.10">
    <property type="entry name" value="2-enoyl-CoA Hydratase, Chain A, domain 1"/>
    <property type="match status" value="1"/>
</dbReference>
<protein>
    <submittedName>
        <fullName evidence="3">Enoyl-CoA hydratase</fullName>
        <ecNumber evidence="3">4.2.1.17</ecNumber>
    </submittedName>
</protein>
<dbReference type="InterPro" id="IPR029045">
    <property type="entry name" value="ClpP/crotonase-like_dom_sf"/>
</dbReference>
<dbReference type="EC" id="4.2.1.17" evidence="3"/>
<dbReference type="NCBIfam" id="NF006699">
    <property type="entry name" value="PRK09245.1"/>
    <property type="match status" value="1"/>
</dbReference>
<gene>
    <name evidence="3" type="ORF">AQ619_04655</name>
</gene>
<dbReference type="AlphaFoldDB" id="A0A0P0NXT8"/>
<accession>A0A0P0NXT8</accession>
<dbReference type="Gene3D" id="1.10.12.10">
    <property type="entry name" value="Lyase 2-enoyl-coa Hydratase, Chain A, domain 2"/>
    <property type="match status" value="1"/>
</dbReference>
<keyword evidence="2 3" id="KW-0456">Lyase</keyword>
<dbReference type="Pfam" id="PF00378">
    <property type="entry name" value="ECH_1"/>
    <property type="match status" value="1"/>
</dbReference>
<dbReference type="GO" id="GO:0006635">
    <property type="term" value="P:fatty acid beta-oxidation"/>
    <property type="evidence" value="ECO:0007669"/>
    <property type="project" value="TreeGrafter"/>
</dbReference>
<reference evidence="3 4" key="1">
    <citation type="submission" date="2015-10" db="EMBL/GenBank/DDBJ databases">
        <title>Conservation of the essential genome among Caulobacter and Brevundimonas species.</title>
        <authorList>
            <person name="Scott D."/>
            <person name="Ely B."/>
        </authorList>
    </citation>
    <scope>NUCLEOTIDE SEQUENCE [LARGE SCALE GENOMIC DNA]</scope>
    <source>
        <strain evidence="3 4">CB4</strain>
    </source>
</reference>
<proteinExistence type="inferred from homology"/>
<dbReference type="PANTHER" id="PTHR11941">
    <property type="entry name" value="ENOYL-COA HYDRATASE-RELATED"/>
    <property type="match status" value="1"/>
</dbReference>
<dbReference type="KEGG" id="chq:AQ619_04655"/>
<keyword evidence="4" id="KW-1185">Reference proteome</keyword>
<dbReference type="OrthoDB" id="5730382at2"/>
<sequence>MSQDAPLILTEKRGHIAILTLNRPEAMNALGAPGDGDQVAAACEAINDDQDIRCVILTGAGRAFSAGGDVKAMKAREGAFGGNGVKVRDGYRKNIHRIVRAIYGLEVPSIAAVNGAAIGLGCDVACMTDIRIGADTAKFGVTFLKLGLIPGDGGAWLMPRTIGMSRAAELLFTGDVIDAAKAAEWGLISKAVPADTLMDEALALATRIAAQPPHALRMAKSLLKHGTTASYDTLMEMSAAAQAIAHHTEDHMEGVDAILEKRAPVFKGA</sequence>
<name>A0A0P0NXT8_9CAUL</name>
<dbReference type="InterPro" id="IPR001753">
    <property type="entry name" value="Enoyl-CoA_hydra/iso"/>
</dbReference>
<dbReference type="SUPFAM" id="SSF52096">
    <property type="entry name" value="ClpP/crotonase"/>
    <property type="match status" value="1"/>
</dbReference>
<comment type="similarity">
    <text evidence="1">Belongs to the enoyl-CoA hydratase/isomerase family.</text>
</comment>